<feature type="active site" description="Charge relay system" evidence="7">
    <location>
        <position position="516"/>
    </location>
</feature>
<keyword evidence="4 7" id="KW-0720">Serine protease</keyword>
<organism evidence="9 10">
    <name type="scientific">Perkinsus chesapeaki</name>
    <name type="common">Clam parasite</name>
    <name type="synonym">Perkinsus andrewsi</name>
    <dbReference type="NCBI Taxonomy" id="330153"/>
    <lineage>
        <taxon>Eukaryota</taxon>
        <taxon>Sar</taxon>
        <taxon>Alveolata</taxon>
        <taxon>Perkinsozoa</taxon>
        <taxon>Perkinsea</taxon>
        <taxon>Perkinsida</taxon>
        <taxon>Perkinsidae</taxon>
        <taxon>Perkinsus</taxon>
    </lineage>
</organism>
<dbReference type="PROSITE" id="PS00136">
    <property type="entry name" value="SUBTILASE_ASP"/>
    <property type="match status" value="1"/>
</dbReference>
<evidence type="ECO:0000259" key="8">
    <source>
        <dbReference type="Pfam" id="PF00082"/>
    </source>
</evidence>
<evidence type="ECO:0000256" key="6">
    <source>
        <dbReference type="ARBA" id="ARBA00023619"/>
    </source>
</evidence>
<comment type="catalytic activity">
    <reaction evidence="5">
        <text>Hydrolysis of proteins with broad specificity for peptide bonds, and a preference for a large uncharged residue in P1. Hydrolyzes peptide amides.</text>
        <dbReference type="EC" id="3.4.21.62"/>
    </reaction>
</comment>
<proteinExistence type="inferred from homology"/>
<reference evidence="9 10" key="1">
    <citation type="submission" date="2020-04" db="EMBL/GenBank/DDBJ databases">
        <title>Perkinsus chesapeaki whole genome sequence.</title>
        <authorList>
            <person name="Bogema D.R."/>
        </authorList>
    </citation>
    <scope>NUCLEOTIDE SEQUENCE [LARGE SCALE GENOMIC DNA]</scope>
    <source>
        <strain evidence="9">ATCC PRA-425</strain>
    </source>
</reference>
<evidence type="ECO:0000313" key="9">
    <source>
        <dbReference type="EMBL" id="KAF4672045.1"/>
    </source>
</evidence>
<dbReference type="OrthoDB" id="424304at2759"/>
<dbReference type="PANTHER" id="PTHR43806">
    <property type="entry name" value="PEPTIDASE S8"/>
    <property type="match status" value="1"/>
</dbReference>
<gene>
    <name evidence="9" type="ORF">FOL47_000985</name>
</gene>
<keyword evidence="2 7" id="KW-0645">Protease</keyword>
<dbReference type="PANTHER" id="PTHR43806:SF11">
    <property type="entry name" value="CEREVISIN-RELATED"/>
    <property type="match status" value="1"/>
</dbReference>
<evidence type="ECO:0000256" key="2">
    <source>
        <dbReference type="ARBA" id="ARBA00022670"/>
    </source>
</evidence>
<dbReference type="PRINTS" id="PR00723">
    <property type="entry name" value="SUBTILISIN"/>
</dbReference>
<sequence length="585" mass="62818">MSATVSAAGYRDEVDCKVRRSGYTHSYCFDGTWKPSSFIANANCSPSSGEASHPSLWRVEDCRHIKAVPRDEAAPVGQYTRTALPGYRGYIPAKTSETVFGARFAEANNTASDQRDYYEVTAKAGKPAYAESASSVHEAVQGKKGLCEIVRGTDLRHSTNYGNARLTAQQLGLHSGTNLHKDHAVPPALQRSFSVPGVPGYTGAVPGFKAESHVARSRDAAECMGDRREALRNSAVAQSIYGRAIPRYMGYAESRLMCRRSSGGLKNTSEPIVFAGNPIVNDPLYKYQLGYLQAIRVPNAWSLLWSTENKRERVTVALIDSGVDSKHPDLVSNVVKGYNVVDRSTDTHDQTGHGTQMAGILGATINNRFGLAGVMDLVNIMPISRGKSPTFMALIDAVDYVVKNHEKDNIKIILMAGSADSCPVHLIDRLKEADAAGLLVIASSGNQGKDISVDKRYPCALSDNIHGLLCVAATGTSNMQLDYESNYADYVDVAASGENIVTTLNGGEFDHVACTSSAAAITAGVAAMLYSLNPGLTPGDAKNILKGTATMGITDKSGQKHFPFGRINAEEAVKKILSRRTTVLE</sequence>
<dbReference type="GO" id="GO:0004252">
    <property type="term" value="F:serine-type endopeptidase activity"/>
    <property type="evidence" value="ECO:0007669"/>
    <property type="project" value="UniProtKB-UniRule"/>
</dbReference>
<evidence type="ECO:0000256" key="1">
    <source>
        <dbReference type="ARBA" id="ARBA00011073"/>
    </source>
</evidence>
<evidence type="ECO:0000256" key="5">
    <source>
        <dbReference type="ARBA" id="ARBA00023529"/>
    </source>
</evidence>
<dbReference type="GO" id="GO:0006508">
    <property type="term" value="P:proteolysis"/>
    <property type="evidence" value="ECO:0007669"/>
    <property type="project" value="UniProtKB-KW"/>
</dbReference>
<dbReference type="EC" id="3.4.21.62" evidence="6"/>
<feature type="active site" description="Charge relay system" evidence="7">
    <location>
        <position position="353"/>
    </location>
</feature>
<dbReference type="Proteomes" id="UP000591131">
    <property type="component" value="Unassembled WGS sequence"/>
</dbReference>
<comment type="caution">
    <text evidence="9">The sequence shown here is derived from an EMBL/GenBank/DDBJ whole genome shotgun (WGS) entry which is preliminary data.</text>
</comment>
<dbReference type="PROSITE" id="PS51892">
    <property type="entry name" value="SUBTILASE"/>
    <property type="match status" value="1"/>
</dbReference>
<feature type="active site" description="Charge relay system" evidence="7">
    <location>
        <position position="320"/>
    </location>
</feature>
<evidence type="ECO:0000313" key="10">
    <source>
        <dbReference type="Proteomes" id="UP000591131"/>
    </source>
</evidence>
<dbReference type="InterPro" id="IPR036852">
    <property type="entry name" value="Peptidase_S8/S53_dom_sf"/>
</dbReference>
<protein>
    <recommendedName>
        <fullName evidence="6">subtilisin</fullName>
        <ecNumber evidence="6">3.4.21.62</ecNumber>
    </recommendedName>
</protein>
<evidence type="ECO:0000256" key="7">
    <source>
        <dbReference type="PROSITE-ProRule" id="PRU01240"/>
    </source>
</evidence>
<comment type="similarity">
    <text evidence="1 7">Belongs to the peptidase S8 family.</text>
</comment>
<dbReference type="AlphaFoldDB" id="A0A7J6MKM3"/>
<dbReference type="InterPro" id="IPR023827">
    <property type="entry name" value="Peptidase_S8_Asp-AS"/>
</dbReference>
<feature type="domain" description="Peptidase S8/S53" evidence="8">
    <location>
        <begin position="313"/>
        <end position="554"/>
    </location>
</feature>
<keyword evidence="10" id="KW-1185">Reference proteome</keyword>
<dbReference type="InterPro" id="IPR000209">
    <property type="entry name" value="Peptidase_S8/S53_dom"/>
</dbReference>
<accession>A0A7J6MKM3</accession>
<keyword evidence="3 7" id="KW-0378">Hydrolase</keyword>
<dbReference type="InterPro" id="IPR015500">
    <property type="entry name" value="Peptidase_S8_subtilisin-rel"/>
</dbReference>
<name>A0A7J6MKM3_PERCH</name>
<evidence type="ECO:0000256" key="4">
    <source>
        <dbReference type="ARBA" id="ARBA00022825"/>
    </source>
</evidence>
<evidence type="ECO:0000256" key="3">
    <source>
        <dbReference type="ARBA" id="ARBA00022801"/>
    </source>
</evidence>
<dbReference type="Pfam" id="PF00082">
    <property type="entry name" value="Peptidase_S8"/>
    <property type="match status" value="1"/>
</dbReference>
<dbReference type="Gene3D" id="3.40.50.200">
    <property type="entry name" value="Peptidase S8/S53 domain"/>
    <property type="match status" value="1"/>
</dbReference>
<dbReference type="SUPFAM" id="SSF52743">
    <property type="entry name" value="Subtilisin-like"/>
    <property type="match status" value="1"/>
</dbReference>
<dbReference type="InterPro" id="IPR050131">
    <property type="entry name" value="Peptidase_S8_subtilisin-like"/>
</dbReference>
<dbReference type="EMBL" id="JAAPAO010000121">
    <property type="protein sequence ID" value="KAF4672045.1"/>
    <property type="molecule type" value="Genomic_DNA"/>
</dbReference>